<sequence>MEELTFDKKTHRYKLAGVVIPSVTQIIREAGLTNLDWIDKELLEAKADLGKKTHSATELYDKGTLDIEKLHPILKAYLNSWIKFRTDYNFIPTEIELQLFHSPYRYAGRIDRVGLLDKDLAIVEIKSGTIQKTNAIQTAGYSELYNYNKKKSKQIKRRMAVYLSPDNYKIEEHKNRDDISVFYASLTIYNFKRGAK</sequence>
<dbReference type="Pfam" id="PF12705">
    <property type="entry name" value="PDDEXK_1"/>
    <property type="match status" value="1"/>
</dbReference>
<dbReference type="EMBL" id="MT143600">
    <property type="protein sequence ID" value="QJA98680.1"/>
    <property type="molecule type" value="Genomic_DNA"/>
</dbReference>
<dbReference type="InterPro" id="IPR038726">
    <property type="entry name" value="PDDEXK_AddAB-type"/>
</dbReference>
<dbReference type="EMBL" id="MT141245">
    <property type="protein sequence ID" value="QJA56927.1"/>
    <property type="molecule type" value="Genomic_DNA"/>
</dbReference>
<evidence type="ECO:0000313" key="3">
    <source>
        <dbReference type="EMBL" id="QJA72521.1"/>
    </source>
</evidence>
<proteinExistence type="predicted"/>
<reference evidence="4" key="1">
    <citation type="submission" date="2020-03" db="EMBL/GenBank/DDBJ databases">
        <title>The deep terrestrial virosphere.</title>
        <authorList>
            <person name="Holmfeldt K."/>
            <person name="Nilsson E."/>
            <person name="Simone D."/>
            <person name="Lopez-Fernandez M."/>
            <person name="Wu X."/>
            <person name="de Brujin I."/>
            <person name="Lundin D."/>
            <person name="Andersson A."/>
            <person name="Bertilsson S."/>
            <person name="Dopson M."/>
        </authorList>
    </citation>
    <scope>NUCLEOTIDE SEQUENCE</scope>
    <source>
        <strain evidence="4">MM171A01648</strain>
        <strain evidence="5">MM171B01066</strain>
        <strain evidence="3">MM415A02739</strain>
        <strain evidence="2">MM415B01769</strain>
    </source>
</reference>
<dbReference type="InterPro" id="IPR011604">
    <property type="entry name" value="PDDEXK-like_dom_sf"/>
</dbReference>
<evidence type="ECO:0000259" key="1">
    <source>
        <dbReference type="Pfam" id="PF12705"/>
    </source>
</evidence>
<feature type="domain" description="PD-(D/E)XK endonuclease-like" evidence="1">
    <location>
        <begin position="55"/>
        <end position="171"/>
    </location>
</feature>
<accession>A0A6M3LTS1</accession>
<dbReference type="Gene3D" id="3.90.320.10">
    <property type="match status" value="1"/>
</dbReference>
<dbReference type="EMBL" id="MT143807">
    <property type="protein sequence ID" value="QJB02795.1"/>
    <property type="molecule type" value="Genomic_DNA"/>
</dbReference>
<evidence type="ECO:0000313" key="2">
    <source>
        <dbReference type="EMBL" id="QJA56927.1"/>
    </source>
</evidence>
<evidence type="ECO:0000313" key="4">
    <source>
        <dbReference type="EMBL" id="QJA98680.1"/>
    </source>
</evidence>
<organism evidence="4">
    <name type="scientific">viral metagenome</name>
    <dbReference type="NCBI Taxonomy" id="1070528"/>
    <lineage>
        <taxon>unclassified sequences</taxon>
        <taxon>metagenomes</taxon>
        <taxon>organismal metagenomes</taxon>
    </lineage>
</organism>
<name>A0A6M3LTS1_9ZZZZ</name>
<dbReference type="EMBL" id="MT141958">
    <property type="protein sequence ID" value="QJA72521.1"/>
    <property type="molecule type" value="Genomic_DNA"/>
</dbReference>
<protein>
    <submittedName>
        <fullName evidence="4">Putative PD-(D/E)XK nuclease superfamily protein</fullName>
    </submittedName>
</protein>
<dbReference type="AlphaFoldDB" id="A0A6M3LTS1"/>
<evidence type="ECO:0000313" key="5">
    <source>
        <dbReference type="EMBL" id="QJB02795.1"/>
    </source>
</evidence>
<gene>
    <name evidence="4" type="ORF">MM171A01648_0006</name>
    <name evidence="5" type="ORF">MM171B01066_0015</name>
    <name evidence="3" type="ORF">MM415A02739_0003</name>
    <name evidence="2" type="ORF">MM415B01769_0018</name>
</gene>